<reference evidence="1" key="2">
    <citation type="submission" date="2020-06" db="EMBL/GenBank/DDBJ databases">
        <authorList>
            <person name="Sheffer M."/>
        </authorList>
    </citation>
    <scope>NUCLEOTIDE SEQUENCE</scope>
</reference>
<accession>A0A8T0EN32</accession>
<gene>
    <name evidence="1" type="ORF">HNY73_014175</name>
</gene>
<keyword evidence="2" id="KW-1185">Reference proteome</keyword>
<dbReference type="Proteomes" id="UP000807504">
    <property type="component" value="Unassembled WGS sequence"/>
</dbReference>
<proteinExistence type="predicted"/>
<organism evidence="1 2">
    <name type="scientific">Argiope bruennichi</name>
    <name type="common">Wasp spider</name>
    <name type="synonym">Aranea bruennichi</name>
    <dbReference type="NCBI Taxonomy" id="94029"/>
    <lineage>
        <taxon>Eukaryota</taxon>
        <taxon>Metazoa</taxon>
        <taxon>Ecdysozoa</taxon>
        <taxon>Arthropoda</taxon>
        <taxon>Chelicerata</taxon>
        <taxon>Arachnida</taxon>
        <taxon>Araneae</taxon>
        <taxon>Araneomorphae</taxon>
        <taxon>Entelegynae</taxon>
        <taxon>Araneoidea</taxon>
        <taxon>Araneidae</taxon>
        <taxon>Argiope</taxon>
    </lineage>
</organism>
<protein>
    <submittedName>
        <fullName evidence="1">Uncharacterized protein</fullName>
    </submittedName>
</protein>
<evidence type="ECO:0000313" key="1">
    <source>
        <dbReference type="EMBL" id="KAF8777272.1"/>
    </source>
</evidence>
<comment type="caution">
    <text evidence="1">The sequence shown here is derived from an EMBL/GenBank/DDBJ whole genome shotgun (WGS) entry which is preliminary data.</text>
</comment>
<sequence>MHVLNVWSELDELLESTRNKDSLNEETCLDNFKHSVRTCLPIIKAYAFGLGKGDLKVLRHFMECISLEIKSCDETTRKILFEVMEKNVLGRVLVSGDSMESLKECLEVADEKKLEKCAPGLSNFLLKVTYEDLIISVDSIILSNNSCILEALNACESESLEVISELVQVFLNITIFKPTELTYRQMKWENFVLMPDDRKEIRECLGTSNESEVDACVPGLFNLLESIADGEPQGRSLLRSVHQRTACLGIAFRRCPGSTRFIIRKTIQSLYGITLDIPFDRNSILSLPGKYETHVLEILFPYYRIPENVAKPIRECLEKTVCRLNNCCGELSDAMVNVLLNKSLQFPISQKSECTEPCYSAVFRECSEESASHTARLLYSVKLAYNKLEVLGITHLPSKPPYKLPVELFESINLCLEHVDPTTLENCCPGIIDLIHAYVRNRPIPFKFVTPRSCKYECVLYATSVCDITSASHLQSFIALAIKMYESFPSTSSLVQQEDNNFGIERVNNKITIPQMYVGIIATCINDISTQLNSCCPSFSRVIHDILNNIPVDNCKEDLKWCTKLCYEPLFLQCKRPEIMLQLATTILEVVDSSWDDLLFIIIFPPEPPYRFPRDIITGINLCLEMVESLERCCPLLPAALRTVVDDKPWISQKFNLTSCEPSCYKFELNYCPAESRDITLGLMIGLIHYNEISIYIYNCLQIIKTEFSRCCPGMIDILFNTFMGNEHCKIPDEFEKTCDISCTMKSLRKCDAMAADIVQKIMKYVFEYEPICMEERNVLRAVNKKTHNLDEKVGNKTIRIDEKKKTTSDILVTAISSEFLSEAVENYSQINDRKNIMDDLYEDRRLQEFRRTDNNRHFVESYDNKNIPVTESSIERQGTTRSITNNSHHNARNNIELFTGIEFGGKKSSKILTYHRYDSEESEEANAKDSEKISFSENLNREKDRKKYNGLKSTVKYLSYDEIADLKMGENLWRTRFNDEENDNEYSSGILESGILNLDVKDGISSTMGTNDTILYEYDASNGKKYSKDLKQIPNVYSKEAELGLKLRINNVTDINNKKYFNIRNITVVPEGRYYDTENDTESAELKDETKEIGVTSTITIFHRQNKHVSFVVQDSKGSSNETKKEIESGRKVSSNNFNYRDDVIIFTEAVNNEGAKKLEAEEILIQNDYRNTITDSWNTTPEIQGWKNGFINSSRISFIESVNTPHPDAAFFKMDDIADMNRTSDLREIMDSKEALGLEKVNDSKKQTHKLYTAKNVSKINDNKKISSYKVKEKEGKDNVGGLLKSIERKRGMAEIFTEYPLEIDDSGRSRIGYKQVDLSENSKFADLQIFDSHEDIIRIQDTKRLVNGDDVLNFDEEGDIKKLRELVSVANSSGNKDTNEKDETFVKNNSRISDTDGYRYRAVFDLIDNNKNNDTGNADLKKIDFASLDVKRGSSENDTVEVSDYDILINITDKNSFDENAGVTEISEEFVASPKSYESADATSFPEGKNDGGFTENFGASIDTMHSDVNFTILDQETTTVITHIKKSGNVEFEISYDYMNTNEDDDLENSKELSQIGRKRRVAVDNQHLEKKDKIDKHMKLRKKNKPRKLYEKTYRNKKLDFADGAIDERIKVADHSDKNISSRGIGLETTNTEADIISFSDSKINLTDEEKDVGLTSSWFYNNDAKYNYNKAAKNVSKFKTKFGNIKFDKNAERNVKINNSKSKKRSFIAKRQISNDNNKDTAYTLRSGTFRKISHKISGETANEPFDLGDLVNIREEKNETNIFSNISAKKKTSNANNLDNNNESGFKLNFKKFAKKNFQSSESDRIEKEEISFEETEGPLKMNLKEVVSNSGNIYDVMKSSKDEENVWPSDGESAAEIGIIEQLPSLYGKIAFEDDFVFRDADGDPSSEVSFSTVEAETSVIRCTKVMSPILRKCCRPLLEALYALINDEQRPLDEPNLKRCDHFCYRAALKYCSPKAARITSSVIRKIKGYPLLGDVQFGAICNKTIHVALNYCCDLFVLNFYQGNYNYEEKTFKEPECAQVCQKSIFQLCFHFKPLQEYFKSLIKSYFRKKNILGLYTISTNSSQIFPVTQNKTLINAMLYRQIRTTFAPNLKYNYNEPCNTLSKSAANNLRHRRQVAAGTAYTRERKTSFHRKEAFRIPAHFKKLARMCIYMIQNSSLDNCVQGIYDYILMLSNGVKTNQPILTDISKASSCLGDVFNPCSTESILVLNSLLQQFLEDSINIINVTAMKRKGSIDEKTKEIVNLCLNRAGSDLINNCIGGFYSIIKEILDKGHSTIDIDLTNEGVKCLSEVLSICSLKARIALMRLMLEYEGVLLNISFMPQSDHINIMKLISGEEKRSFAECFKTLSQEEMNACEPELYSLLSELTKGSMRLLDVPLSGNKECLTDAFKKCSFHSRLVIMDLITFITDNTIDIPLHFPKETPVPITMYKKTFPDLSKIPVRIAPASCLKNSFANCSADSRLFLTELVHRYTNVFVDLLFFISKDNIDQNLLNIASECIATIPVPLLNGCIKIWATGYRKVVKRILSYIGVKNRIV</sequence>
<reference evidence="1" key="1">
    <citation type="journal article" date="2020" name="bioRxiv">
        <title>Chromosome-level reference genome of the European wasp spider Argiope bruennichi: a resource for studies on range expansion and evolutionary adaptation.</title>
        <authorList>
            <person name="Sheffer M.M."/>
            <person name="Hoppe A."/>
            <person name="Krehenwinkel H."/>
            <person name="Uhl G."/>
            <person name="Kuss A.W."/>
            <person name="Jensen L."/>
            <person name="Jensen C."/>
            <person name="Gillespie R.G."/>
            <person name="Hoff K.J."/>
            <person name="Prost S."/>
        </authorList>
    </citation>
    <scope>NUCLEOTIDE SEQUENCE</scope>
</reference>
<name>A0A8T0EN32_ARGBR</name>
<evidence type="ECO:0000313" key="2">
    <source>
        <dbReference type="Proteomes" id="UP000807504"/>
    </source>
</evidence>
<dbReference type="EMBL" id="JABXBU010002072">
    <property type="protein sequence ID" value="KAF8777272.1"/>
    <property type="molecule type" value="Genomic_DNA"/>
</dbReference>